<gene>
    <name evidence="1" type="ORF">CDD80_5511</name>
</gene>
<evidence type="ECO:0008006" key="3">
    <source>
        <dbReference type="Google" id="ProtNLM"/>
    </source>
</evidence>
<evidence type="ECO:0000313" key="2">
    <source>
        <dbReference type="Proteomes" id="UP000226431"/>
    </source>
</evidence>
<comment type="caution">
    <text evidence="1">The sequence shown here is derived from an EMBL/GenBank/DDBJ whole genome shotgun (WGS) entry which is preliminary data.</text>
</comment>
<evidence type="ECO:0000313" key="1">
    <source>
        <dbReference type="EMBL" id="PHH71109.1"/>
    </source>
</evidence>
<accession>A0A2C5XG23</accession>
<dbReference type="AlphaFoldDB" id="A0A2C5XG23"/>
<dbReference type="EMBL" id="NJES01000549">
    <property type="protein sequence ID" value="PHH71109.1"/>
    <property type="molecule type" value="Genomic_DNA"/>
</dbReference>
<keyword evidence="2" id="KW-1185">Reference proteome</keyword>
<reference evidence="1 2" key="1">
    <citation type="submission" date="2017-06" db="EMBL/GenBank/DDBJ databases">
        <title>Ant-infecting Ophiocordyceps genomes reveal a high diversity of potential behavioral manipulation genes and a possible major role for enterotoxins.</title>
        <authorList>
            <person name="De Bekker C."/>
            <person name="Evans H.C."/>
            <person name="Brachmann A."/>
            <person name="Hughes D.P."/>
        </authorList>
    </citation>
    <scope>NUCLEOTIDE SEQUENCE [LARGE SCALE GENOMIC DNA]</scope>
    <source>
        <strain evidence="1 2">Map16</strain>
    </source>
</reference>
<name>A0A2C5XG23_9HYPO</name>
<sequence length="197" mass="21664">MTSTIAHPSGENELDKRAIFAISIIIGDLGAVLTAGIENDPVLKKASDEGQSFVYVQDKWIVQVEKDGKSANTRVKRSLIQNPEKISLPALSVEYDGGTVWSKPGVLEGNSFKPKPWDARILDKKLLEGGNLEGGCPAVFDCRDKEANADVRAAVATGQMGCGTTFKMWTWDGYWLMNCQTDGLKDPWYRFNPRALP</sequence>
<protein>
    <recommendedName>
        <fullName evidence="3">Ecp2 effector protein domain-containing protein</fullName>
    </recommendedName>
</protein>
<organism evidence="1 2">
    <name type="scientific">Ophiocordyceps camponoti-rufipedis</name>
    <dbReference type="NCBI Taxonomy" id="2004952"/>
    <lineage>
        <taxon>Eukaryota</taxon>
        <taxon>Fungi</taxon>
        <taxon>Dikarya</taxon>
        <taxon>Ascomycota</taxon>
        <taxon>Pezizomycotina</taxon>
        <taxon>Sordariomycetes</taxon>
        <taxon>Hypocreomycetidae</taxon>
        <taxon>Hypocreales</taxon>
        <taxon>Ophiocordycipitaceae</taxon>
        <taxon>Ophiocordyceps</taxon>
    </lineage>
</organism>
<dbReference type="Proteomes" id="UP000226431">
    <property type="component" value="Unassembled WGS sequence"/>
</dbReference>
<proteinExistence type="predicted"/>